<feature type="transmembrane region" description="Helical" evidence="7">
    <location>
        <begin position="494"/>
        <end position="513"/>
    </location>
</feature>
<comment type="subcellular location">
    <subcellularLocation>
        <location evidence="1">Membrane</location>
        <topology evidence="1">Multi-pass membrane protein</topology>
    </subcellularLocation>
</comment>
<feature type="transmembrane region" description="Helical" evidence="7">
    <location>
        <begin position="829"/>
        <end position="851"/>
    </location>
</feature>
<evidence type="ECO:0000256" key="2">
    <source>
        <dbReference type="ARBA" id="ARBA00005585"/>
    </source>
</evidence>
<feature type="transmembrane region" description="Helical" evidence="7">
    <location>
        <begin position="793"/>
        <end position="817"/>
    </location>
</feature>
<evidence type="ECO:0000259" key="8">
    <source>
        <dbReference type="PROSITE" id="PS50156"/>
    </source>
</evidence>
<evidence type="ECO:0000256" key="1">
    <source>
        <dbReference type="ARBA" id="ARBA00004141"/>
    </source>
</evidence>
<feature type="transmembrane region" description="Helical" evidence="7">
    <location>
        <begin position="292"/>
        <end position="317"/>
    </location>
</feature>
<feature type="transmembrane region" description="Helical" evidence="7">
    <location>
        <begin position="365"/>
        <end position="388"/>
    </location>
</feature>
<dbReference type="PANTHER" id="PTHR10796">
    <property type="entry name" value="PATCHED-RELATED"/>
    <property type="match status" value="1"/>
</dbReference>
<name>A0ABY6K673_9ARAC</name>
<keyword evidence="3 7" id="KW-0812">Transmembrane</keyword>
<feature type="transmembrane region" description="Helical" evidence="7">
    <location>
        <begin position="400"/>
        <end position="423"/>
    </location>
</feature>
<feature type="transmembrane region" description="Helical" evidence="7">
    <location>
        <begin position="324"/>
        <end position="345"/>
    </location>
</feature>
<gene>
    <name evidence="9" type="ORF">LAZ67_3000397</name>
</gene>
<accession>A0ABY6K673</accession>
<dbReference type="InterPro" id="IPR003392">
    <property type="entry name" value="PTHD_SSD"/>
</dbReference>
<evidence type="ECO:0000256" key="6">
    <source>
        <dbReference type="ARBA" id="ARBA00023180"/>
    </source>
</evidence>
<dbReference type="InterPro" id="IPR051697">
    <property type="entry name" value="Patched_domain-protein"/>
</dbReference>
<dbReference type="Gene3D" id="1.20.1640.10">
    <property type="entry name" value="Multidrug efflux transporter AcrB transmembrane domain"/>
    <property type="match status" value="2"/>
</dbReference>
<reference evidence="9 10" key="1">
    <citation type="submission" date="2022-01" db="EMBL/GenBank/DDBJ databases">
        <title>A chromosomal length assembly of Cordylochernes scorpioides.</title>
        <authorList>
            <person name="Zeh D."/>
            <person name="Zeh J."/>
        </authorList>
    </citation>
    <scope>NUCLEOTIDE SEQUENCE [LARGE SCALE GENOMIC DNA]</scope>
    <source>
        <strain evidence="9">IN4F17</strain>
        <tissue evidence="9">Whole Body</tissue>
    </source>
</reference>
<evidence type="ECO:0000313" key="9">
    <source>
        <dbReference type="EMBL" id="UYV64361.1"/>
    </source>
</evidence>
<evidence type="ECO:0000313" key="10">
    <source>
        <dbReference type="Proteomes" id="UP001235939"/>
    </source>
</evidence>
<dbReference type="Pfam" id="PF02460">
    <property type="entry name" value="Patched"/>
    <property type="match status" value="1"/>
</dbReference>
<feature type="transmembrane region" description="Helical" evidence="7">
    <location>
        <begin position="698"/>
        <end position="721"/>
    </location>
</feature>
<feature type="transmembrane region" description="Helical" evidence="7">
    <location>
        <begin position="728"/>
        <end position="748"/>
    </location>
</feature>
<feature type="domain" description="SSD" evidence="8">
    <location>
        <begin position="261"/>
        <end position="419"/>
    </location>
</feature>
<evidence type="ECO:0000256" key="3">
    <source>
        <dbReference type="ARBA" id="ARBA00022692"/>
    </source>
</evidence>
<feature type="transmembrane region" description="Helical" evidence="7">
    <location>
        <begin position="674"/>
        <end position="692"/>
    </location>
</feature>
<dbReference type="PANTHER" id="PTHR10796:SF92">
    <property type="entry name" value="PATCHED-RELATED, ISOFORM A"/>
    <property type="match status" value="1"/>
</dbReference>
<dbReference type="InterPro" id="IPR000731">
    <property type="entry name" value="SSD"/>
</dbReference>
<feature type="transmembrane region" description="Helical" evidence="7">
    <location>
        <begin position="754"/>
        <end position="772"/>
    </location>
</feature>
<keyword evidence="6" id="KW-0325">Glycoprotein</keyword>
<feature type="transmembrane region" description="Helical" evidence="7">
    <location>
        <begin position="262"/>
        <end position="280"/>
    </location>
</feature>
<comment type="similarity">
    <text evidence="2">Belongs to the patched family.</text>
</comment>
<feature type="transmembrane region" description="Helical" evidence="7">
    <location>
        <begin position="28"/>
        <end position="46"/>
    </location>
</feature>
<dbReference type="SUPFAM" id="SSF82866">
    <property type="entry name" value="Multidrug efflux transporter AcrB transmembrane domain"/>
    <property type="match status" value="2"/>
</dbReference>
<keyword evidence="5 7" id="KW-0472">Membrane</keyword>
<evidence type="ECO:0000256" key="5">
    <source>
        <dbReference type="ARBA" id="ARBA00023136"/>
    </source>
</evidence>
<dbReference type="Proteomes" id="UP001235939">
    <property type="component" value="Chromosome 03"/>
</dbReference>
<dbReference type="PROSITE" id="PS50156">
    <property type="entry name" value="SSD"/>
    <property type="match status" value="1"/>
</dbReference>
<sequence length="956" mass="108797">MKLDCVEKGVSSFFGILGKWVGAHPTPFIVVPLILSAALSTGLFFMDYKKDIEYLFTPTEGRGKLERNTMEALFPLHMMNNSDVGRLVSLGHHARVIIMAKDHQTVLRRSIYDQIMVVDSYIQNITILHNDTEIRYKDICLEKRGSCFKNGALSLYHNIDRIANRTQLIKYPLTIDTKTYRYTFYGIFLGGVDVDAKGYVKNALAIGMYYFVDQRSDYNEKGRKWEEAFLEVMSSLTQPDLDIYYVVSFTMDEEVDKNLHSVFSYVPSLLLLITFFSVASCMMSDWVKSKPWLGVLGVISTLCAVGTSGGLCAFCGVTFISINLAIIFLMLGTGMDNTFVLLAAWRRTDPRMEVADRLSQTYKHAGVSITITSLTNLLSFMIGIITPFPSLFIFCTYTSVAIFFTYTFHITFFGGCMAIYGYIEQRNLHSFFPLKKTKPKSMAANDGFLFKLMCTGGFNPDDPENPKDNKENTMSIFFGKKLGEALGHKSTKSAIVFTFLIYIGFSMWGMTFLREGIERKRLGTDDSYATAFFEVEDLYFRKYPFRIQIAVNHTLDYSDVKVQGQIETMLQKFESSPFTSDSTLTESWLREYLKFTRHRQGRFLMSQYNISKKEDFLKGLTNVFFRLPPARDFKDDVVFNENRTDIIASRFMIHSSEIRDSNEEKNMVLHLRKIADSFPFNVTVYNWFFVLFDQHILIQSVTIQSIASATLIMIFVLLLFIPSLTCAMWVAFAIISIEAGVIGFMALWNVSLDCIAMIGLIMCVGFSVDYSAHISYAYISSKERDPNKRMQEALYDLGLPIFQGCISTLLGVTPLYFAPSYIFSVFFKVTMLVIVLASLHGMFLLPVLLTFSPWKSIREKLPVHFLSGDIDYSEYSIKNALPIPQYLMGSAASTGNFNIDMKKNIVVISDLMETLSHQLAMKDFVNLGFVPEEPPPSIENKNILMRLNSENARTHL</sequence>
<keyword evidence="4 7" id="KW-1133">Transmembrane helix</keyword>
<protein>
    <submittedName>
        <fullName evidence="9">Daf-6</fullName>
    </submittedName>
</protein>
<dbReference type="EMBL" id="CP092865">
    <property type="protein sequence ID" value="UYV64361.1"/>
    <property type="molecule type" value="Genomic_DNA"/>
</dbReference>
<evidence type="ECO:0000256" key="4">
    <source>
        <dbReference type="ARBA" id="ARBA00022989"/>
    </source>
</evidence>
<keyword evidence="10" id="KW-1185">Reference proteome</keyword>
<evidence type="ECO:0000256" key="7">
    <source>
        <dbReference type="SAM" id="Phobius"/>
    </source>
</evidence>
<proteinExistence type="inferred from homology"/>
<organism evidence="9 10">
    <name type="scientific">Cordylochernes scorpioides</name>
    <dbReference type="NCBI Taxonomy" id="51811"/>
    <lineage>
        <taxon>Eukaryota</taxon>
        <taxon>Metazoa</taxon>
        <taxon>Ecdysozoa</taxon>
        <taxon>Arthropoda</taxon>
        <taxon>Chelicerata</taxon>
        <taxon>Arachnida</taxon>
        <taxon>Pseudoscorpiones</taxon>
        <taxon>Cheliferoidea</taxon>
        <taxon>Chernetidae</taxon>
        <taxon>Cordylochernes</taxon>
    </lineage>
</organism>